<dbReference type="InterPro" id="IPR020449">
    <property type="entry name" value="Tscrpt_reg_AraC-type_HTH"/>
</dbReference>
<reference evidence="5 6" key="1">
    <citation type="submission" date="2014-12" db="EMBL/GenBank/DDBJ databases">
        <title>Draft genome sequences of 29 type strains of Enterococci.</title>
        <authorList>
            <person name="Zhong Z."/>
            <person name="Sun Z."/>
            <person name="Liu W."/>
            <person name="Zhang W."/>
            <person name="Zhang H."/>
        </authorList>
    </citation>
    <scope>NUCLEOTIDE SEQUENCE [LARGE SCALE GENOMIC DNA]</scope>
    <source>
        <strain evidence="5 6">DSM 17690</strain>
    </source>
</reference>
<dbReference type="InterPro" id="IPR018060">
    <property type="entry name" value="HTH_AraC"/>
</dbReference>
<dbReference type="PANTHER" id="PTHR43280">
    <property type="entry name" value="ARAC-FAMILY TRANSCRIPTIONAL REGULATOR"/>
    <property type="match status" value="1"/>
</dbReference>
<dbReference type="Pfam" id="PF12833">
    <property type="entry name" value="HTH_18"/>
    <property type="match status" value="1"/>
</dbReference>
<dbReference type="PANTHER" id="PTHR43280:SF34">
    <property type="entry name" value="ARAC-FAMILY TRANSCRIPTIONAL REGULATOR"/>
    <property type="match status" value="1"/>
</dbReference>
<dbReference type="GO" id="GO:0003700">
    <property type="term" value="F:DNA-binding transcription factor activity"/>
    <property type="evidence" value="ECO:0007669"/>
    <property type="project" value="InterPro"/>
</dbReference>
<name>A0A1L8QMQ3_9ENTE</name>
<evidence type="ECO:0000256" key="3">
    <source>
        <dbReference type="ARBA" id="ARBA00023163"/>
    </source>
</evidence>
<feature type="domain" description="HTH araC/xylS-type" evidence="4">
    <location>
        <begin position="1"/>
        <end position="69"/>
    </location>
</feature>
<dbReference type="InterPro" id="IPR009057">
    <property type="entry name" value="Homeodomain-like_sf"/>
</dbReference>
<keyword evidence="1" id="KW-0805">Transcription regulation</keyword>
<gene>
    <name evidence="5" type="ORF">RU93_GL001783</name>
</gene>
<proteinExistence type="predicted"/>
<accession>A0A1L8QMQ3</accession>
<comment type="caution">
    <text evidence="5">The sequence shown here is derived from an EMBL/GenBank/DDBJ whole genome shotgun (WGS) entry which is preliminary data.</text>
</comment>
<protein>
    <recommendedName>
        <fullName evidence="4">HTH araC/xylS-type domain-containing protein</fullName>
    </recommendedName>
</protein>
<organism evidence="5 6">
    <name type="scientific">Enterococcus aquimarinus</name>
    <dbReference type="NCBI Taxonomy" id="328396"/>
    <lineage>
        <taxon>Bacteria</taxon>
        <taxon>Bacillati</taxon>
        <taxon>Bacillota</taxon>
        <taxon>Bacilli</taxon>
        <taxon>Lactobacillales</taxon>
        <taxon>Enterococcaceae</taxon>
        <taxon>Enterococcus</taxon>
    </lineage>
</organism>
<keyword evidence="2" id="KW-0238">DNA-binding</keyword>
<keyword evidence="6" id="KW-1185">Reference proteome</keyword>
<evidence type="ECO:0000256" key="2">
    <source>
        <dbReference type="ARBA" id="ARBA00023125"/>
    </source>
</evidence>
<dbReference type="InterPro" id="IPR018062">
    <property type="entry name" value="HTH_AraC-typ_CS"/>
</dbReference>
<sequence>MGQLFNKEVGQTFNGYILDQRLKEAEKLLQTSGLSIDEISNTIGFQTPAYFIRVFKKNYRITPLKYRKLNR</sequence>
<dbReference type="Proteomes" id="UP000182149">
    <property type="component" value="Unassembled WGS sequence"/>
</dbReference>
<dbReference type="AlphaFoldDB" id="A0A1L8QMQ3"/>
<dbReference type="GO" id="GO:0043565">
    <property type="term" value="F:sequence-specific DNA binding"/>
    <property type="evidence" value="ECO:0007669"/>
    <property type="project" value="InterPro"/>
</dbReference>
<evidence type="ECO:0000313" key="6">
    <source>
        <dbReference type="Proteomes" id="UP000182149"/>
    </source>
</evidence>
<keyword evidence="3" id="KW-0804">Transcription</keyword>
<evidence type="ECO:0000313" key="5">
    <source>
        <dbReference type="EMBL" id="OJG08791.1"/>
    </source>
</evidence>
<dbReference type="STRING" id="328396.RU93_GL001783"/>
<dbReference type="SUPFAM" id="SSF46689">
    <property type="entry name" value="Homeodomain-like"/>
    <property type="match status" value="1"/>
</dbReference>
<dbReference type="Gene3D" id="1.10.10.60">
    <property type="entry name" value="Homeodomain-like"/>
    <property type="match status" value="1"/>
</dbReference>
<dbReference type="PROSITE" id="PS00041">
    <property type="entry name" value="HTH_ARAC_FAMILY_1"/>
    <property type="match status" value="1"/>
</dbReference>
<evidence type="ECO:0000259" key="4">
    <source>
        <dbReference type="PROSITE" id="PS01124"/>
    </source>
</evidence>
<evidence type="ECO:0000256" key="1">
    <source>
        <dbReference type="ARBA" id="ARBA00023015"/>
    </source>
</evidence>
<dbReference type="PRINTS" id="PR00032">
    <property type="entry name" value="HTHARAC"/>
</dbReference>
<dbReference type="PROSITE" id="PS01124">
    <property type="entry name" value="HTH_ARAC_FAMILY_2"/>
    <property type="match status" value="1"/>
</dbReference>
<dbReference type="EMBL" id="JXKD01000045">
    <property type="protein sequence ID" value="OJG08791.1"/>
    <property type="molecule type" value="Genomic_DNA"/>
</dbReference>
<dbReference type="SMART" id="SM00342">
    <property type="entry name" value="HTH_ARAC"/>
    <property type="match status" value="1"/>
</dbReference>